<comment type="caution">
    <text evidence="3">The sequence shown here is derived from an EMBL/GenBank/DDBJ whole genome shotgun (WGS) entry which is preliminary data.</text>
</comment>
<reference evidence="4" key="1">
    <citation type="journal article" date="2019" name="Int. J. Syst. Evol. Microbiol.">
        <title>The Global Catalogue of Microorganisms (GCM) 10K type strain sequencing project: providing services to taxonomists for standard genome sequencing and annotation.</title>
        <authorList>
            <consortium name="The Broad Institute Genomics Platform"/>
            <consortium name="The Broad Institute Genome Sequencing Center for Infectious Disease"/>
            <person name="Wu L."/>
            <person name="Ma J."/>
        </authorList>
    </citation>
    <scope>NUCLEOTIDE SEQUENCE [LARGE SCALE GENOMIC DNA]</scope>
    <source>
        <strain evidence="4">JCM 18961</strain>
    </source>
</reference>
<evidence type="ECO:0000313" key="3">
    <source>
        <dbReference type="EMBL" id="GAA4714917.1"/>
    </source>
</evidence>
<keyword evidence="4" id="KW-1185">Reference proteome</keyword>
<evidence type="ECO:0000256" key="1">
    <source>
        <dbReference type="SAM" id="MobiDB-lite"/>
    </source>
</evidence>
<proteinExistence type="predicted"/>
<keyword evidence="2" id="KW-0472">Membrane</keyword>
<keyword evidence="2" id="KW-1133">Transmembrane helix</keyword>
<accession>A0ABP8XVL5</accession>
<organism evidence="3 4">
    <name type="scientific">Pedococcus ginsenosidimutans</name>
    <dbReference type="NCBI Taxonomy" id="490570"/>
    <lineage>
        <taxon>Bacteria</taxon>
        <taxon>Bacillati</taxon>
        <taxon>Actinomycetota</taxon>
        <taxon>Actinomycetes</taxon>
        <taxon>Micrococcales</taxon>
        <taxon>Intrasporangiaceae</taxon>
        <taxon>Pedococcus</taxon>
    </lineage>
</organism>
<protein>
    <submittedName>
        <fullName evidence="3">Uncharacterized protein</fullName>
    </submittedName>
</protein>
<sequence>MSIETQLREALSARADDVDGPAFDPYERVAGAVVTHRRRRRAAAVGTVAALAAVAVLVPSLVRGDDHRTTPAKHTQVVPGPSDPRWKSLSTWPLRGSLAKDTALVQAVADRFGTQHVLYAADLPTSRVVVGWDPEADTDGKLTMYSGPRGGSADTLALVSSDGGGLGDAVTIREHADTNSTLVVLARPGVTEAAVSASVQIGTDGSVTRDAFRPVDLTDGMYVGPLEGSPATLTRVRVGDAAAGRVSLMAPATEAPQVDQGSVCLNCKGEDFRVKAEAGMGAGVAINLGLRPQDVTTTTRYFGVIDPATAHRLWVGDTDVPGAVTRLMVTDSTLPGGQVLRSALVVVTAKDGSAASTIELATGVPIDAATAESHPFVVRSSGPETSTMSYEVFAPGAAKVRLVSPTSPTIYPPTEMLTLRNGTALATTPSWSDQSTPYEVEAYAADGSLLGRWPVDLPSEDVWTEGTRP</sequence>
<dbReference type="RefSeq" id="WP_345501483.1">
    <property type="nucleotide sequence ID" value="NZ_BAABLO010000003.1"/>
</dbReference>
<evidence type="ECO:0000313" key="4">
    <source>
        <dbReference type="Proteomes" id="UP001500556"/>
    </source>
</evidence>
<dbReference type="EMBL" id="BAABLO010000003">
    <property type="protein sequence ID" value="GAA4714917.1"/>
    <property type="molecule type" value="Genomic_DNA"/>
</dbReference>
<dbReference type="Proteomes" id="UP001500556">
    <property type="component" value="Unassembled WGS sequence"/>
</dbReference>
<evidence type="ECO:0000256" key="2">
    <source>
        <dbReference type="SAM" id="Phobius"/>
    </source>
</evidence>
<feature type="transmembrane region" description="Helical" evidence="2">
    <location>
        <begin position="42"/>
        <end position="62"/>
    </location>
</feature>
<keyword evidence="2" id="KW-0812">Transmembrane</keyword>
<gene>
    <name evidence="3" type="ORF">GCM10025782_09180</name>
</gene>
<name>A0ABP8XVL5_9MICO</name>
<feature type="region of interest" description="Disordered" evidence="1">
    <location>
        <begin position="64"/>
        <end position="84"/>
    </location>
</feature>